<reference evidence="12" key="2">
    <citation type="submission" date="2025-08" db="UniProtKB">
        <authorList>
            <consortium name="RefSeq"/>
        </authorList>
    </citation>
    <scope>IDENTIFICATION</scope>
    <source>
        <tissue evidence="12">Leaf</tissue>
    </source>
</reference>
<accession>A0A9R0ISC8</accession>
<dbReference type="KEGG" id="soe:110793543"/>
<keyword evidence="4" id="KW-0964">Secreted</keyword>
<keyword evidence="10" id="KW-0732">Signal</keyword>
<keyword evidence="3" id="KW-0134">Cell wall</keyword>
<dbReference type="SMART" id="SM00710">
    <property type="entry name" value="PbH1"/>
    <property type="match status" value="6"/>
</dbReference>
<evidence type="ECO:0000256" key="4">
    <source>
        <dbReference type="ARBA" id="ARBA00022525"/>
    </source>
</evidence>
<dbReference type="Proteomes" id="UP000813463">
    <property type="component" value="Chromosome 3"/>
</dbReference>
<feature type="signal peptide" evidence="10">
    <location>
        <begin position="1"/>
        <end position="24"/>
    </location>
</feature>
<dbReference type="SUPFAM" id="SSF51126">
    <property type="entry name" value="Pectin lyase-like"/>
    <property type="match status" value="1"/>
</dbReference>
<evidence type="ECO:0000256" key="5">
    <source>
        <dbReference type="ARBA" id="ARBA00022801"/>
    </source>
</evidence>
<feature type="active site" evidence="8">
    <location>
        <position position="242"/>
    </location>
</feature>
<dbReference type="GeneID" id="110793543"/>
<evidence type="ECO:0000256" key="3">
    <source>
        <dbReference type="ARBA" id="ARBA00022512"/>
    </source>
</evidence>
<sequence length="392" mass="42765">MVKLFPLHIIAKLCIITFLLLVLAKPNAAKSVVNFGARPDGRTDSTQAFQKAWAWACRSVKPVTLHVPRGRFVVRPMYFSGPCRKQVTLRIKGTIIGPSDYRVLARSNVWLQFYNINGLIINGGTLDARGHSFWACRRGYGYCYNGAQSISFVSCKNVVVSGLKSINSQKSHMSVKGCNNVALNYLTLRAPSGSPNTDGINVQHTDRLTIYGSIIKTGDDCIALGPGTQNTVINKIACGPGHGISIGSMGNSLREDGVQNVVVSNVGFWKTTNGVRIKSWARPSNSFVRGITFRNLVMYNVFNPILIDQKYCPSNKCPHQNSGVKISNVKYINVKGTSKTKEAIRFTCSPSNPCKGIKLEDIKLSFGSKAAISSCSYAHGSSRGKVSPRSCF</sequence>
<comment type="similarity">
    <text evidence="2 9">Belongs to the glycosyl hydrolase 28 family.</text>
</comment>
<dbReference type="InterPro" id="IPR006626">
    <property type="entry name" value="PbH1"/>
</dbReference>
<dbReference type="InterPro" id="IPR000743">
    <property type="entry name" value="Glyco_hydro_28"/>
</dbReference>
<name>A0A9R0ISC8_SPIOL</name>
<evidence type="ECO:0000313" key="11">
    <source>
        <dbReference type="Proteomes" id="UP000813463"/>
    </source>
</evidence>
<evidence type="ECO:0000256" key="7">
    <source>
        <dbReference type="ARBA" id="ARBA00023316"/>
    </source>
</evidence>
<dbReference type="InterPro" id="IPR012334">
    <property type="entry name" value="Pectin_lyas_fold"/>
</dbReference>
<dbReference type="Pfam" id="PF00295">
    <property type="entry name" value="Glyco_hydro_28"/>
    <property type="match status" value="1"/>
</dbReference>
<keyword evidence="6 9" id="KW-0326">Glycosidase</keyword>
<evidence type="ECO:0000256" key="6">
    <source>
        <dbReference type="ARBA" id="ARBA00023295"/>
    </source>
</evidence>
<organism evidence="11 12">
    <name type="scientific">Spinacia oleracea</name>
    <name type="common">Spinach</name>
    <dbReference type="NCBI Taxonomy" id="3562"/>
    <lineage>
        <taxon>Eukaryota</taxon>
        <taxon>Viridiplantae</taxon>
        <taxon>Streptophyta</taxon>
        <taxon>Embryophyta</taxon>
        <taxon>Tracheophyta</taxon>
        <taxon>Spermatophyta</taxon>
        <taxon>Magnoliopsida</taxon>
        <taxon>eudicotyledons</taxon>
        <taxon>Gunneridae</taxon>
        <taxon>Pentapetalae</taxon>
        <taxon>Caryophyllales</taxon>
        <taxon>Chenopodiaceae</taxon>
        <taxon>Chenopodioideae</taxon>
        <taxon>Anserineae</taxon>
        <taxon>Spinacia</taxon>
    </lineage>
</organism>
<dbReference type="AlphaFoldDB" id="A0A9R0ISC8"/>
<feature type="chain" id="PRO_5045277211" evidence="10">
    <location>
        <begin position="25"/>
        <end position="392"/>
    </location>
</feature>
<dbReference type="GO" id="GO:0071555">
    <property type="term" value="P:cell wall organization"/>
    <property type="evidence" value="ECO:0007669"/>
    <property type="project" value="UniProtKB-KW"/>
</dbReference>
<comment type="subcellular location">
    <subcellularLocation>
        <location evidence="1">Secreted</location>
        <location evidence="1">Cell wall</location>
    </subcellularLocation>
</comment>
<dbReference type="PANTHER" id="PTHR31375">
    <property type="match status" value="1"/>
</dbReference>
<evidence type="ECO:0000256" key="2">
    <source>
        <dbReference type="ARBA" id="ARBA00008834"/>
    </source>
</evidence>
<evidence type="ECO:0000256" key="10">
    <source>
        <dbReference type="SAM" id="SignalP"/>
    </source>
</evidence>
<reference evidence="11" key="1">
    <citation type="journal article" date="2021" name="Nat. Commun.">
        <title>Genomic analyses provide insights into spinach domestication and the genetic basis of agronomic traits.</title>
        <authorList>
            <person name="Cai X."/>
            <person name="Sun X."/>
            <person name="Xu C."/>
            <person name="Sun H."/>
            <person name="Wang X."/>
            <person name="Ge C."/>
            <person name="Zhang Z."/>
            <person name="Wang Q."/>
            <person name="Fei Z."/>
            <person name="Jiao C."/>
            <person name="Wang Q."/>
        </authorList>
    </citation>
    <scope>NUCLEOTIDE SEQUENCE [LARGE SCALE GENOMIC DNA]</scope>
    <source>
        <strain evidence="11">cv. Varoflay</strain>
    </source>
</reference>
<dbReference type="InterPro" id="IPR011050">
    <property type="entry name" value="Pectin_lyase_fold/virulence"/>
</dbReference>
<dbReference type="GO" id="GO:0005975">
    <property type="term" value="P:carbohydrate metabolic process"/>
    <property type="evidence" value="ECO:0007669"/>
    <property type="project" value="InterPro"/>
</dbReference>
<proteinExistence type="inferred from homology"/>
<dbReference type="PROSITE" id="PS00502">
    <property type="entry name" value="POLYGALACTURONASE"/>
    <property type="match status" value="1"/>
</dbReference>
<evidence type="ECO:0000313" key="12">
    <source>
        <dbReference type="RefSeq" id="XP_021854118.2"/>
    </source>
</evidence>
<keyword evidence="7" id="KW-0961">Cell wall biogenesis/degradation</keyword>
<dbReference type="GO" id="GO:0004650">
    <property type="term" value="F:polygalacturonase activity"/>
    <property type="evidence" value="ECO:0007669"/>
    <property type="project" value="InterPro"/>
</dbReference>
<protein>
    <submittedName>
        <fullName evidence="12">Polygalacturonase-like</fullName>
    </submittedName>
</protein>
<evidence type="ECO:0000256" key="1">
    <source>
        <dbReference type="ARBA" id="ARBA00004191"/>
    </source>
</evidence>
<gene>
    <name evidence="12" type="primary">LOC110793543</name>
</gene>
<evidence type="ECO:0000256" key="8">
    <source>
        <dbReference type="PROSITE-ProRule" id="PRU10052"/>
    </source>
</evidence>
<keyword evidence="5 9" id="KW-0378">Hydrolase</keyword>
<dbReference type="RefSeq" id="XP_021854118.2">
    <property type="nucleotide sequence ID" value="XM_021998426.2"/>
</dbReference>
<keyword evidence="11" id="KW-1185">Reference proteome</keyword>
<dbReference type="Gene3D" id="2.160.20.10">
    <property type="entry name" value="Single-stranded right-handed beta-helix, Pectin lyase-like"/>
    <property type="match status" value="1"/>
</dbReference>
<evidence type="ECO:0000256" key="9">
    <source>
        <dbReference type="RuleBase" id="RU361169"/>
    </source>
</evidence>